<dbReference type="Proteomes" id="UP000727456">
    <property type="component" value="Unassembled WGS sequence"/>
</dbReference>
<organism evidence="4 5">
    <name type="scientific">Sphingomonas vulcanisoli</name>
    <dbReference type="NCBI Taxonomy" id="1658060"/>
    <lineage>
        <taxon>Bacteria</taxon>
        <taxon>Pseudomonadati</taxon>
        <taxon>Pseudomonadota</taxon>
        <taxon>Alphaproteobacteria</taxon>
        <taxon>Sphingomonadales</taxon>
        <taxon>Sphingomonadaceae</taxon>
        <taxon>Sphingomonas</taxon>
    </lineage>
</organism>
<dbReference type="RefSeq" id="WP_208408497.1">
    <property type="nucleotide sequence ID" value="NZ_JAAOZC010000001.1"/>
</dbReference>
<evidence type="ECO:0000256" key="1">
    <source>
        <dbReference type="ARBA" id="ARBA00022729"/>
    </source>
</evidence>
<protein>
    <recommendedName>
        <fullName evidence="3">DUF4174 domain-containing protein</fullName>
    </recommendedName>
</protein>
<evidence type="ECO:0000313" key="4">
    <source>
        <dbReference type="EMBL" id="NIJ07015.1"/>
    </source>
</evidence>
<evidence type="ECO:0000313" key="5">
    <source>
        <dbReference type="Proteomes" id="UP000727456"/>
    </source>
</evidence>
<keyword evidence="1 2" id="KW-0732">Signal</keyword>
<keyword evidence="5" id="KW-1185">Reference proteome</keyword>
<feature type="domain" description="DUF4174" evidence="3">
    <location>
        <begin position="27"/>
        <end position="133"/>
    </location>
</feature>
<dbReference type="InterPro" id="IPR025232">
    <property type="entry name" value="DUF4174"/>
</dbReference>
<reference evidence="4 5" key="1">
    <citation type="submission" date="2020-03" db="EMBL/GenBank/DDBJ databases">
        <title>Genomic Encyclopedia of Type Strains, Phase III (KMG-III): the genomes of soil and plant-associated and newly described type strains.</title>
        <authorList>
            <person name="Whitman W."/>
        </authorList>
    </citation>
    <scope>NUCLEOTIDE SEQUENCE [LARGE SCALE GENOMIC DNA]</scope>
    <source>
        <strain evidence="4 5">CECT 8804</strain>
    </source>
</reference>
<dbReference type="EMBL" id="JAAOZC010000001">
    <property type="protein sequence ID" value="NIJ07015.1"/>
    <property type="molecule type" value="Genomic_DNA"/>
</dbReference>
<accession>A0ABX0TTA5</accession>
<feature type="signal peptide" evidence="2">
    <location>
        <begin position="1"/>
        <end position="16"/>
    </location>
</feature>
<comment type="caution">
    <text evidence="4">The sequence shown here is derived from an EMBL/GenBank/DDBJ whole genome shotgun (WGS) entry which is preliminary data.</text>
</comment>
<sequence length="146" mass="15606">MRLLPLIALIATPAMAGEVDIHSVSGMQDHYRVLLAFAPHLNDPRLHAQSGEMAKFGPGAAERDLLFVQVADDKVLGAHDKAAKLRAKYHVGPNDYRAFLIGKDGNAAMEANGPIPAARLQAAIDAMPMRKAEMARAHAGLGKPKP</sequence>
<evidence type="ECO:0000259" key="3">
    <source>
        <dbReference type="Pfam" id="PF13778"/>
    </source>
</evidence>
<evidence type="ECO:0000256" key="2">
    <source>
        <dbReference type="SAM" id="SignalP"/>
    </source>
</evidence>
<proteinExistence type="predicted"/>
<dbReference type="Pfam" id="PF13778">
    <property type="entry name" value="DUF4174"/>
    <property type="match status" value="1"/>
</dbReference>
<name>A0ABX0TTA5_9SPHN</name>
<feature type="chain" id="PRO_5045696455" description="DUF4174 domain-containing protein" evidence="2">
    <location>
        <begin position="17"/>
        <end position="146"/>
    </location>
</feature>
<gene>
    <name evidence="4" type="ORF">FHS31_000597</name>
</gene>